<protein>
    <submittedName>
        <fullName evidence="1">Uncharacterized protein</fullName>
    </submittedName>
</protein>
<dbReference type="EMBL" id="WUUU01000038">
    <property type="protein sequence ID" value="MXR20346.1"/>
    <property type="molecule type" value="Genomic_DNA"/>
</dbReference>
<sequence length="71" mass="7900">MGATPVGWWEVHQDPDPEGDLGYKLIDLDVIPTETNGKSRVLVLPSDEELLREDAFIVADEDSICDLETMV</sequence>
<reference evidence="1 2" key="1">
    <citation type="submission" date="2019-12" db="EMBL/GenBank/DDBJ databases">
        <title>Isolation and characterization of three novel carbon monoxide-oxidizing members of Halobacteria from salione crusts and soils.</title>
        <authorList>
            <person name="Myers M.R."/>
            <person name="King G.M."/>
        </authorList>
    </citation>
    <scope>NUCLEOTIDE SEQUENCE [LARGE SCALE GENOMIC DNA]</scope>
    <source>
        <strain evidence="1 2">PCN9</strain>
    </source>
</reference>
<proteinExistence type="predicted"/>
<keyword evidence="2" id="KW-1185">Reference proteome</keyword>
<dbReference type="AlphaFoldDB" id="A0A6B0SIJ6"/>
<dbReference type="Proteomes" id="UP000471521">
    <property type="component" value="Unassembled WGS sequence"/>
</dbReference>
<name>A0A6B0SIJ6_9EURY</name>
<accession>A0A6B0SIJ6</accession>
<dbReference type="OrthoDB" id="321964at2157"/>
<comment type="caution">
    <text evidence="1">The sequence shown here is derived from an EMBL/GenBank/DDBJ whole genome shotgun (WGS) entry which is preliminary data.</text>
</comment>
<organism evidence="1 2">
    <name type="scientific">Halobacterium bonnevillei</name>
    <dbReference type="NCBI Taxonomy" id="2692200"/>
    <lineage>
        <taxon>Archaea</taxon>
        <taxon>Methanobacteriati</taxon>
        <taxon>Methanobacteriota</taxon>
        <taxon>Stenosarchaea group</taxon>
        <taxon>Halobacteria</taxon>
        <taxon>Halobacteriales</taxon>
        <taxon>Halobacteriaceae</taxon>
        <taxon>Halobacterium</taxon>
    </lineage>
</organism>
<evidence type="ECO:0000313" key="1">
    <source>
        <dbReference type="EMBL" id="MXR20346.1"/>
    </source>
</evidence>
<evidence type="ECO:0000313" key="2">
    <source>
        <dbReference type="Proteomes" id="UP000471521"/>
    </source>
</evidence>
<gene>
    <name evidence="1" type="ORF">GRX66_06905</name>
</gene>
<dbReference type="RefSeq" id="WP_159525898.1">
    <property type="nucleotide sequence ID" value="NZ_WUUU01000038.1"/>
</dbReference>